<keyword evidence="9 15" id="KW-0540">Nuclease</keyword>
<comment type="cofactor">
    <cofactor evidence="15">
        <name>Mg(2+)</name>
        <dbReference type="ChEBI" id="CHEBI:18420"/>
    </cofactor>
</comment>
<dbReference type="Pfam" id="PF14622">
    <property type="entry name" value="Ribonucleas_3_3"/>
    <property type="match status" value="1"/>
</dbReference>
<dbReference type="OrthoDB" id="9805026at2"/>
<comment type="subunit">
    <text evidence="4 15">Homodimer.</text>
</comment>
<evidence type="ECO:0000256" key="15">
    <source>
        <dbReference type="HAMAP-Rule" id="MF_00104"/>
    </source>
</evidence>
<comment type="catalytic activity">
    <reaction evidence="1 15">
        <text>Endonucleolytic cleavage to 5'-phosphomonoester.</text>
        <dbReference type="EC" id="3.1.26.3"/>
    </reaction>
</comment>
<organism evidence="18 19">
    <name type="scientific">BD1-7 clade bacterium</name>
    <dbReference type="NCBI Taxonomy" id="2029982"/>
    <lineage>
        <taxon>Bacteria</taxon>
        <taxon>Pseudomonadati</taxon>
        <taxon>Pseudomonadota</taxon>
        <taxon>Gammaproteobacteria</taxon>
        <taxon>Cellvibrionales</taxon>
        <taxon>Spongiibacteraceae</taxon>
        <taxon>BD1-7 clade</taxon>
    </lineage>
</organism>
<dbReference type="SMART" id="SM00535">
    <property type="entry name" value="RIBOc"/>
    <property type="match status" value="1"/>
</dbReference>
<dbReference type="HAMAP" id="MF_00104">
    <property type="entry name" value="RNase_III"/>
    <property type="match status" value="1"/>
</dbReference>
<evidence type="ECO:0000256" key="10">
    <source>
        <dbReference type="ARBA" id="ARBA00022723"/>
    </source>
</evidence>
<evidence type="ECO:0000313" key="18">
    <source>
        <dbReference type="EMBL" id="CAA0083135.1"/>
    </source>
</evidence>
<dbReference type="InterPro" id="IPR000999">
    <property type="entry name" value="RNase_III_dom"/>
</dbReference>
<dbReference type="InterPro" id="IPR011907">
    <property type="entry name" value="RNase_III"/>
</dbReference>
<sequence length="227" mass="25356">MSSLPSLLERLQYQPKDDALIRQALTHRSFGKDHNERLEFIGDALLDLVVGDALFQRFPEKPEGELSRFRAELVKGETLAELALDLDLGSYVRLGQGERKSGGGKRQSILANTFEAIIGAIYMEAGFDAARQTSLQLFESLIDSIEQRASHKDPKTTLQEHLQAQKRKLPIYQLESTSGQQHSQTFLVSCRLVDQDVSVEASGRSKKLAEQQAAALMLEQLTSRETL</sequence>
<keyword evidence="13 15" id="KW-0460">Magnesium</keyword>
<feature type="active site" evidence="15">
    <location>
        <position position="115"/>
    </location>
</feature>
<evidence type="ECO:0000313" key="19">
    <source>
        <dbReference type="Proteomes" id="UP000441399"/>
    </source>
</evidence>
<dbReference type="GO" id="GO:0019843">
    <property type="term" value="F:rRNA binding"/>
    <property type="evidence" value="ECO:0007669"/>
    <property type="project" value="UniProtKB-KW"/>
</dbReference>
<evidence type="ECO:0000256" key="12">
    <source>
        <dbReference type="ARBA" id="ARBA00022801"/>
    </source>
</evidence>
<comment type="similarity">
    <text evidence="3">Belongs to the ribonuclease III family.</text>
</comment>
<evidence type="ECO:0000256" key="14">
    <source>
        <dbReference type="ARBA" id="ARBA00022884"/>
    </source>
</evidence>
<dbReference type="GO" id="GO:0006397">
    <property type="term" value="P:mRNA processing"/>
    <property type="evidence" value="ECO:0007669"/>
    <property type="project" value="UniProtKB-UniRule"/>
</dbReference>
<dbReference type="EC" id="3.1.26.3" evidence="15"/>
<dbReference type="SUPFAM" id="SSF69065">
    <property type="entry name" value="RNase III domain-like"/>
    <property type="match status" value="1"/>
</dbReference>
<evidence type="ECO:0000256" key="7">
    <source>
        <dbReference type="ARBA" id="ARBA00022664"/>
    </source>
</evidence>
<evidence type="ECO:0000259" key="16">
    <source>
        <dbReference type="PROSITE" id="PS50137"/>
    </source>
</evidence>
<accession>A0A5S9N380</accession>
<dbReference type="CDD" id="cd00593">
    <property type="entry name" value="RIBOc"/>
    <property type="match status" value="1"/>
</dbReference>
<evidence type="ECO:0000256" key="11">
    <source>
        <dbReference type="ARBA" id="ARBA00022759"/>
    </source>
</evidence>
<keyword evidence="7 15" id="KW-0507">mRNA processing</keyword>
<protein>
    <recommendedName>
        <fullName evidence="15">Ribonuclease 3</fullName>
        <ecNumber evidence="15">3.1.26.3</ecNumber>
    </recommendedName>
    <alternativeName>
        <fullName evidence="15">Ribonuclease III</fullName>
        <shortName evidence="15">RNase III</shortName>
    </alternativeName>
</protein>
<keyword evidence="12 15" id="KW-0378">Hydrolase</keyword>
<dbReference type="FunFam" id="1.10.1520.10:FF:000001">
    <property type="entry name" value="Ribonuclease 3"/>
    <property type="match status" value="1"/>
</dbReference>
<dbReference type="AlphaFoldDB" id="A0A5S9N380"/>
<dbReference type="SUPFAM" id="SSF54768">
    <property type="entry name" value="dsRNA-binding domain-like"/>
    <property type="match status" value="1"/>
</dbReference>
<dbReference type="GO" id="GO:0046872">
    <property type="term" value="F:metal ion binding"/>
    <property type="evidence" value="ECO:0007669"/>
    <property type="project" value="UniProtKB-KW"/>
</dbReference>
<feature type="domain" description="DRBM" evidence="16">
    <location>
        <begin position="153"/>
        <end position="223"/>
    </location>
</feature>
<dbReference type="InterPro" id="IPR014720">
    <property type="entry name" value="dsRBD_dom"/>
</dbReference>
<feature type="domain" description="RNase III" evidence="17">
    <location>
        <begin position="4"/>
        <end position="126"/>
    </location>
</feature>
<evidence type="ECO:0000256" key="3">
    <source>
        <dbReference type="ARBA" id="ARBA00010183"/>
    </source>
</evidence>
<feature type="binding site" evidence="15">
    <location>
        <position position="39"/>
    </location>
    <ligand>
        <name>Mg(2+)</name>
        <dbReference type="ChEBI" id="CHEBI:18420"/>
    </ligand>
</feature>
<dbReference type="Proteomes" id="UP000441399">
    <property type="component" value="Unassembled WGS sequence"/>
</dbReference>
<evidence type="ECO:0000256" key="8">
    <source>
        <dbReference type="ARBA" id="ARBA00022694"/>
    </source>
</evidence>
<dbReference type="NCBIfam" id="TIGR02191">
    <property type="entry name" value="RNaseIII"/>
    <property type="match status" value="1"/>
</dbReference>
<dbReference type="EMBL" id="CACSIO010000001">
    <property type="protein sequence ID" value="CAA0083135.1"/>
    <property type="molecule type" value="Genomic_DNA"/>
</dbReference>
<feature type="binding site" evidence="15">
    <location>
        <position position="112"/>
    </location>
    <ligand>
        <name>Mg(2+)</name>
        <dbReference type="ChEBI" id="CHEBI:18420"/>
    </ligand>
</feature>
<dbReference type="PROSITE" id="PS50137">
    <property type="entry name" value="DS_RBD"/>
    <property type="match status" value="1"/>
</dbReference>
<feature type="active site" evidence="15">
    <location>
        <position position="43"/>
    </location>
</feature>
<gene>
    <name evidence="15 18" type="primary">rnc</name>
    <name evidence="18" type="ORF">OPDIPICF_00497</name>
</gene>
<dbReference type="GO" id="GO:0010468">
    <property type="term" value="P:regulation of gene expression"/>
    <property type="evidence" value="ECO:0007669"/>
    <property type="project" value="TreeGrafter"/>
</dbReference>
<evidence type="ECO:0000256" key="1">
    <source>
        <dbReference type="ARBA" id="ARBA00000109"/>
    </source>
</evidence>
<dbReference type="Pfam" id="PF00035">
    <property type="entry name" value="dsrm"/>
    <property type="match status" value="1"/>
</dbReference>
<keyword evidence="5 15" id="KW-0963">Cytoplasm</keyword>
<keyword evidence="6 15" id="KW-0698">rRNA processing</keyword>
<feature type="binding site" evidence="15">
    <location>
        <position position="115"/>
    </location>
    <ligand>
        <name>Mg(2+)</name>
        <dbReference type="ChEBI" id="CHEBI:18420"/>
    </ligand>
</feature>
<dbReference type="PANTHER" id="PTHR11207:SF0">
    <property type="entry name" value="RIBONUCLEASE 3"/>
    <property type="match status" value="1"/>
</dbReference>
<dbReference type="GO" id="GO:0042802">
    <property type="term" value="F:identical protein binding"/>
    <property type="evidence" value="ECO:0007669"/>
    <property type="project" value="UniProtKB-ARBA"/>
</dbReference>
<dbReference type="Gene3D" id="3.30.160.20">
    <property type="match status" value="1"/>
</dbReference>
<proteinExistence type="inferred from homology"/>
<keyword evidence="11 15" id="KW-0255">Endonuclease</keyword>
<dbReference type="SMART" id="SM00358">
    <property type="entry name" value="DSRM"/>
    <property type="match status" value="1"/>
</dbReference>
<dbReference type="PANTHER" id="PTHR11207">
    <property type="entry name" value="RIBONUCLEASE III"/>
    <property type="match status" value="1"/>
</dbReference>
<name>A0A5S9N380_9GAMM</name>
<evidence type="ECO:0000256" key="4">
    <source>
        <dbReference type="ARBA" id="ARBA00011738"/>
    </source>
</evidence>
<dbReference type="GO" id="GO:0008033">
    <property type="term" value="P:tRNA processing"/>
    <property type="evidence" value="ECO:0007669"/>
    <property type="project" value="UniProtKB-KW"/>
</dbReference>
<dbReference type="GO" id="GO:0003725">
    <property type="term" value="F:double-stranded RNA binding"/>
    <property type="evidence" value="ECO:0007669"/>
    <property type="project" value="TreeGrafter"/>
</dbReference>
<dbReference type="CDD" id="cd10845">
    <property type="entry name" value="DSRM_RNAse_III_family"/>
    <property type="match status" value="1"/>
</dbReference>
<keyword evidence="8 15" id="KW-0819">tRNA processing</keyword>
<evidence type="ECO:0000256" key="9">
    <source>
        <dbReference type="ARBA" id="ARBA00022722"/>
    </source>
</evidence>
<dbReference type="Gene3D" id="1.10.1520.10">
    <property type="entry name" value="Ribonuclease III domain"/>
    <property type="match status" value="1"/>
</dbReference>
<keyword evidence="15" id="KW-0699">rRNA-binding</keyword>
<keyword evidence="14 15" id="KW-0694">RNA-binding</keyword>
<evidence type="ECO:0000256" key="2">
    <source>
        <dbReference type="ARBA" id="ARBA00004496"/>
    </source>
</evidence>
<dbReference type="PROSITE" id="PS50142">
    <property type="entry name" value="RNASE_3_2"/>
    <property type="match status" value="1"/>
</dbReference>
<dbReference type="GO" id="GO:0006364">
    <property type="term" value="P:rRNA processing"/>
    <property type="evidence" value="ECO:0007669"/>
    <property type="project" value="UniProtKB-UniRule"/>
</dbReference>
<dbReference type="FunFam" id="3.30.160.20:FF:000003">
    <property type="entry name" value="Ribonuclease 3"/>
    <property type="match status" value="1"/>
</dbReference>
<dbReference type="GO" id="GO:0004525">
    <property type="term" value="F:ribonuclease III activity"/>
    <property type="evidence" value="ECO:0007669"/>
    <property type="project" value="UniProtKB-UniRule"/>
</dbReference>
<evidence type="ECO:0000256" key="5">
    <source>
        <dbReference type="ARBA" id="ARBA00022490"/>
    </source>
</evidence>
<comment type="function">
    <text evidence="15">Digests double-stranded RNA. Involved in the processing of primary rRNA transcript to yield the immediate precursors to the large and small rRNAs (23S and 16S). Processes some mRNAs, and tRNAs when they are encoded in the rRNA operon. Processes pre-crRNA and tracrRNA of type II CRISPR loci if present in the organism.</text>
</comment>
<keyword evidence="19" id="KW-1185">Reference proteome</keyword>
<evidence type="ECO:0000256" key="13">
    <source>
        <dbReference type="ARBA" id="ARBA00022842"/>
    </source>
</evidence>
<keyword evidence="10 15" id="KW-0479">Metal-binding</keyword>
<dbReference type="InterPro" id="IPR036389">
    <property type="entry name" value="RNase_III_sf"/>
</dbReference>
<reference evidence="18 19" key="1">
    <citation type="submission" date="2019-11" db="EMBL/GenBank/DDBJ databases">
        <authorList>
            <person name="Holert J."/>
        </authorList>
    </citation>
    <scope>NUCLEOTIDE SEQUENCE [LARGE SCALE GENOMIC DNA]</scope>
    <source>
        <strain evidence="18">SB11_3</strain>
    </source>
</reference>
<evidence type="ECO:0000256" key="6">
    <source>
        <dbReference type="ARBA" id="ARBA00022552"/>
    </source>
</evidence>
<comment type="subcellular location">
    <subcellularLocation>
        <location evidence="2 15">Cytoplasm</location>
    </subcellularLocation>
</comment>
<evidence type="ECO:0000259" key="17">
    <source>
        <dbReference type="PROSITE" id="PS50142"/>
    </source>
</evidence>
<dbReference type="GO" id="GO:0005737">
    <property type="term" value="C:cytoplasm"/>
    <property type="evidence" value="ECO:0007669"/>
    <property type="project" value="UniProtKB-SubCell"/>
</dbReference>